<dbReference type="Pfam" id="PF01259">
    <property type="entry name" value="SAICAR_synt"/>
    <property type="match status" value="1"/>
</dbReference>
<evidence type="ECO:0000256" key="10">
    <source>
        <dbReference type="ARBA" id="ARBA00048475"/>
    </source>
</evidence>
<dbReference type="FunFam" id="3.30.470.20:FF:000006">
    <property type="entry name" value="Phosphoribosylaminoimidazole-succinocarboxamide synthase"/>
    <property type="match status" value="1"/>
</dbReference>
<keyword evidence="14" id="KW-1185">Reference proteome</keyword>
<dbReference type="SUPFAM" id="SSF56104">
    <property type="entry name" value="SAICAR synthase-like"/>
    <property type="match status" value="1"/>
</dbReference>
<evidence type="ECO:0000256" key="2">
    <source>
        <dbReference type="ARBA" id="ARBA00010190"/>
    </source>
</evidence>
<accession>A0A0K1W324</accession>
<dbReference type="Gene3D" id="3.30.200.20">
    <property type="entry name" value="Phosphorylase Kinase, domain 1"/>
    <property type="match status" value="1"/>
</dbReference>
<comment type="catalytic activity">
    <reaction evidence="10 11">
        <text>5-amino-1-(5-phospho-D-ribosyl)imidazole-4-carboxylate + L-aspartate + ATP = (2S)-2-[5-amino-1-(5-phospho-beta-D-ribosyl)imidazole-4-carboxamido]succinate + ADP + phosphate + 2 H(+)</text>
        <dbReference type="Rhea" id="RHEA:22628"/>
        <dbReference type="ChEBI" id="CHEBI:15378"/>
        <dbReference type="ChEBI" id="CHEBI:29991"/>
        <dbReference type="ChEBI" id="CHEBI:30616"/>
        <dbReference type="ChEBI" id="CHEBI:43474"/>
        <dbReference type="ChEBI" id="CHEBI:58443"/>
        <dbReference type="ChEBI" id="CHEBI:77657"/>
        <dbReference type="ChEBI" id="CHEBI:456216"/>
        <dbReference type="EC" id="6.3.2.6"/>
    </reaction>
</comment>
<name>A0A0K1W324_9MOLU</name>
<dbReference type="PATRIC" id="fig|216942.3.peg.983"/>
<reference evidence="13 14" key="1">
    <citation type="journal article" date="2015" name="Genome Announc.">
        <title>Complete Genome Sequence of Spiroplasma litorale TN-1T (DSM 21781), a Bacterium Isolated from a Green-Eyed Horsefly (Tabanus nigrovittatus).</title>
        <authorList>
            <person name="Lo W.S."/>
            <person name="Lai Y.C."/>
            <person name="Lien Y.W."/>
            <person name="Wang T.H."/>
            <person name="Kuo C.H."/>
        </authorList>
    </citation>
    <scope>NUCLEOTIDE SEQUENCE [LARGE SCALE GENOMIC DNA]</scope>
    <source>
        <strain evidence="13 14">TN-1</strain>
    </source>
</reference>
<dbReference type="HAMAP" id="MF_00137">
    <property type="entry name" value="SAICAR_synth"/>
    <property type="match status" value="1"/>
</dbReference>
<protein>
    <recommendedName>
        <fullName evidence="4 11">Phosphoribosylaminoimidazole-succinocarboxamide synthase</fullName>
        <ecNumber evidence="3 11">6.3.2.6</ecNumber>
    </recommendedName>
    <alternativeName>
        <fullName evidence="9 11">SAICAR synthetase</fullName>
    </alternativeName>
</protein>
<dbReference type="InterPro" id="IPR028923">
    <property type="entry name" value="SAICAR_synt/ADE2_N"/>
</dbReference>
<dbReference type="GO" id="GO:0009236">
    <property type="term" value="P:cobalamin biosynthetic process"/>
    <property type="evidence" value="ECO:0007669"/>
    <property type="project" value="InterPro"/>
</dbReference>
<dbReference type="STRING" id="216942.SLITO_v1c09670"/>
<dbReference type="AlphaFoldDB" id="A0A0K1W324"/>
<sequence>MTKLYEGKSKICYATDNENELNIFFKNEITAFNKLKKATIESKGVLTAKISNIIFKYLEKNNINTHLLKVIDDQNVLVKKLKMFNIEIIIRNIAAGSITKRLGIKEATTFDKPIFELCYKNDDFGDPLINDDHCVVLGLTTLEELQKIKDITLKINNLLIDLFKKINIKVVDFKIELGLDSENNICLGDEISPDTCRFWDENNRKLDKDCFREDLDDVTSIYSIILNKLEGIKL</sequence>
<evidence type="ECO:0000313" key="14">
    <source>
        <dbReference type="Proteomes" id="UP000067476"/>
    </source>
</evidence>
<evidence type="ECO:0000256" key="4">
    <source>
        <dbReference type="ARBA" id="ARBA00016460"/>
    </source>
</evidence>
<dbReference type="GO" id="GO:0004639">
    <property type="term" value="F:phosphoribosylaminoimidazolesuccinocarboxamide synthase activity"/>
    <property type="evidence" value="ECO:0007669"/>
    <property type="project" value="UniProtKB-UniRule"/>
</dbReference>
<evidence type="ECO:0000259" key="12">
    <source>
        <dbReference type="Pfam" id="PF01259"/>
    </source>
</evidence>
<keyword evidence="8 11" id="KW-0067">ATP-binding</keyword>
<dbReference type="InterPro" id="IPR033934">
    <property type="entry name" value="SAICAR_synt_PurC"/>
</dbReference>
<dbReference type="RefSeq" id="WP_075058661.1">
    <property type="nucleotide sequence ID" value="NZ_CP012357.1"/>
</dbReference>
<dbReference type="Gene3D" id="3.30.470.20">
    <property type="entry name" value="ATP-grasp fold, B domain"/>
    <property type="match status" value="1"/>
</dbReference>
<evidence type="ECO:0000256" key="8">
    <source>
        <dbReference type="ARBA" id="ARBA00022840"/>
    </source>
</evidence>
<dbReference type="EC" id="6.3.2.6" evidence="3 11"/>
<proteinExistence type="inferred from homology"/>
<keyword evidence="6 11" id="KW-0547">Nucleotide-binding</keyword>
<dbReference type="UniPathway" id="UPA00074">
    <property type="reaction ID" value="UER00131"/>
</dbReference>
<dbReference type="InterPro" id="IPR050089">
    <property type="entry name" value="SAICAR_synthetase"/>
</dbReference>
<evidence type="ECO:0000256" key="3">
    <source>
        <dbReference type="ARBA" id="ARBA00012217"/>
    </source>
</evidence>
<dbReference type="NCBIfam" id="TIGR00081">
    <property type="entry name" value="purC"/>
    <property type="match status" value="1"/>
</dbReference>
<dbReference type="KEGG" id="sll:SLITO_v1c09670"/>
<organism evidence="13 14">
    <name type="scientific">Spiroplasma litorale</name>
    <dbReference type="NCBI Taxonomy" id="216942"/>
    <lineage>
        <taxon>Bacteria</taxon>
        <taxon>Bacillati</taxon>
        <taxon>Mycoplasmatota</taxon>
        <taxon>Mollicutes</taxon>
        <taxon>Entomoplasmatales</taxon>
        <taxon>Spiroplasmataceae</taxon>
        <taxon>Spiroplasma</taxon>
    </lineage>
</organism>
<comment type="pathway">
    <text evidence="1 11">Purine metabolism; IMP biosynthesis via de novo pathway; 5-amino-1-(5-phospho-D-ribosyl)imidazole-4-carboxamide from 5-amino-1-(5-phospho-D-ribosyl)imidazole-4-carboxylate: step 1/2.</text>
</comment>
<evidence type="ECO:0000256" key="5">
    <source>
        <dbReference type="ARBA" id="ARBA00022598"/>
    </source>
</evidence>
<feature type="domain" description="SAICAR synthetase/ADE2 N-terminal" evidence="12">
    <location>
        <begin position="3"/>
        <end position="224"/>
    </location>
</feature>
<evidence type="ECO:0000256" key="6">
    <source>
        <dbReference type="ARBA" id="ARBA00022741"/>
    </source>
</evidence>
<evidence type="ECO:0000256" key="11">
    <source>
        <dbReference type="HAMAP-Rule" id="MF_00137"/>
    </source>
</evidence>
<dbReference type="InterPro" id="IPR018236">
    <property type="entry name" value="SAICAR_synthetase_CS"/>
</dbReference>
<dbReference type="GO" id="GO:0006189">
    <property type="term" value="P:'de novo' IMP biosynthetic process"/>
    <property type="evidence" value="ECO:0007669"/>
    <property type="project" value="UniProtKB-UniRule"/>
</dbReference>
<dbReference type="CDD" id="cd01415">
    <property type="entry name" value="SAICAR_synt_PurC"/>
    <property type="match status" value="1"/>
</dbReference>
<dbReference type="InterPro" id="IPR001636">
    <property type="entry name" value="SAICAR_synth"/>
</dbReference>
<dbReference type="PANTHER" id="PTHR43599:SF3">
    <property type="entry name" value="SI:DKEY-6E2.2"/>
    <property type="match status" value="1"/>
</dbReference>
<keyword evidence="7 11" id="KW-0658">Purine biosynthesis</keyword>
<dbReference type="OrthoDB" id="9801549at2"/>
<dbReference type="GO" id="GO:0005524">
    <property type="term" value="F:ATP binding"/>
    <property type="evidence" value="ECO:0007669"/>
    <property type="project" value="UniProtKB-KW"/>
</dbReference>
<dbReference type="PANTHER" id="PTHR43599">
    <property type="entry name" value="MULTIFUNCTIONAL PROTEIN ADE2"/>
    <property type="match status" value="1"/>
</dbReference>
<evidence type="ECO:0000256" key="1">
    <source>
        <dbReference type="ARBA" id="ARBA00004672"/>
    </source>
</evidence>
<gene>
    <name evidence="11 13" type="primary">purC</name>
    <name evidence="13" type="ORF">SLITO_v1c09670</name>
</gene>
<dbReference type="Proteomes" id="UP000067476">
    <property type="component" value="Chromosome"/>
</dbReference>
<comment type="similarity">
    <text evidence="2 11">Belongs to the SAICAR synthetase family.</text>
</comment>
<dbReference type="EMBL" id="CP012357">
    <property type="protein sequence ID" value="AKX34578.1"/>
    <property type="molecule type" value="Genomic_DNA"/>
</dbReference>
<evidence type="ECO:0000256" key="7">
    <source>
        <dbReference type="ARBA" id="ARBA00022755"/>
    </source>
</evidence>
<evidence type="ECO:0000256" key="9">
    <source>
        <dbReference type="ARBA" id="ARBA00030409"/>
    </source>
</evidence>
<keyword evidence="5 11" id="KW-0436">Ligase</keyword>
<evidence type="ECO:0000313" key="13">
    <source>
        <dbReference type="EMBL" id="AKX34578.1"/>
    </source>
</evidence>
<dbReference type="PROSITE" id="PS01057">
    <property type="entry name" value="SAICAR_SYNTHETASE_1"/>
    <property type="match status" value="1"/>
</dbReference>